<dbReference type="GO" id="GO:0036376">
    <property type="term" value="P:sodium ion export across plasma membrane"/>
    <property type="evidence" value="ECO:0007669"/>
    <property type="project" value="InterPro"/>
</dbReference>
<dbReference type="GO" id="GO:0015081">
    <property type="term" value="F:sodium ion transmembrane transporter activity"/>
    <property type="evidence" value="ECO:0007669"/>
    <property type="project" value="InterPro"/>
</dbReference>
<sequence>MEYASTSATDWSQIWIITGVGYTVVFLALLLLMFVFKKMPQILNLGIGKKIKEVREKSRSKENGNAEEERYLSGEISAAIATALHLYFKEQHDEESGVITIKRVARTYSPWSSKIYGVNNNPR</sequence>
<proteinExistence type="predicted"/>
<dbReference type="Proteomes" id="UP001148482">
    <property type="component" value="Unassembled WGS sequence"/>
</dbReference>
<evidence type="ECO:0000313" key="7">
    <source>
        <dbReference type="EMBL" id="MCX2836974.1"/>
    </source>
</evidence>
<keyword evidence="5 6" id="KW-0472">Membrane</keyword>
<protein>
    <submittedName>
        <fullName evidence="7">OadG family protein</fullName>
    </submittedName>
</protein>
<comment type="caution">
    <text evidence="7">The sequence shown here is derived from an EMBL/GenBank/DDBJ whole genome shotgun (WGS) entry which is preliminary data.</text>
</comment>
<keyword evidence="8" id="KW-1185">Reference proteome</keyword>
<evidence type="ECO:0000256" key="5">
    <source>
        <dbReference type="ARBA" id="ARBA00023136"/>
    </source>
</evidence>
<gene>
    <name evidence="7" type="ORF">OQ279_02315</name>
</gene>
<accession>A0A9X3HZY5</accession>
<evidence type="ECO:0000313" key="8">
    <source>
        <dbReference type="Proteomes" id="UP001148482"/>
    </source>
</evidence>
<dbReference type="RefSeq" id="WP_266068155.1">
    <property type="nucleotide sequence ID" value="NZ_JAPJDA010000002.1"/>
</dbReference>
<keyword evidence="4 6" id="KW-1133">Transmembrane helix</keyword>
<dbReference type="GO" id="GO:0005886">
    <property type="term" value="C:plasma membrane"/>
    <property type="evidence" value="ECO:0007669"/>
    <property type="project" value="UniProtKB-SubCell"/>
</dbReference>
<evidence type="ECO:0000256" key="2">
    <source>
        <dbReference type="ARBA" id="ARBA00022475"/>
    </source>
</evidence>
<evidence type="ECO:0000256" key="6">
    <source>
        <dbReference type="SAM" id="Phobius"/>
    </source>
</evidence>
<dbReference type="InterPro" id="IPR005899">
    <property type="entry name" value="Na_pump_deCOase"/>
</dbReference>
<evidence type="ECO:0000256" key="4">
    <source>
        <dbReference type="ARBA" id="ARBA00022989"/>
    </source>
</evidence>
<reference evidence="7" key="1">
    <citation type="submission" date="2022-11" db="EMBL/GenBank/DDBJ databases">
        <title>Salinimicrobium profundisediminis sp. nov., isolated from deep-sea sediment of the Mariana Trench.</title>
        <authorList>
            <person name="Fu H."/>
        </authorList>
    </citation>
    <scope>NUCLEOTIDE SEQUENCE</scope>
    <source>
        <strain evidence="7">MT39</strain>
    </source>
</reference>
<evidence type="ECO:0000256" key="1">
    <source>
        <dbReference type="ARBA" id="ARBA00004236"/>
    </source>
</evidence>
<keyword evidence="2" id="KW-1003">Cell membrane</keyword>
<dbReference type="Pfam" id="PF04277">
    <property type="entry name" value="OAD_gamma"/>
    <property type="match status" value="1"/>
</dbReference>
<dbReference type="EMBL" id="JAPJDA010000002">
    <property type="protein sequence ID" value="MCX2836974.1"/>
    <property type="molecule type" value="Genomic_DNA"/>
</dbReference>
<keyword evidence="3 6" id="KW-0812">Transmembrane</keyword>
<evidence type="ECO:0000256" key="3">
    <source>
        <dbReference type="ARBA" id="ARBA00022692"/>
    </source>
</evidence>
<comment type="subcellular location">
    <subcellularLocation>
        <location evidence="1">Cell membrane</location>
    </subcellularLocation>
</comment>
<organism evidence="7 8">
    <name type="scientific">Salinimicrobium profundisediminis</name>
    <dbReference type="NCBI Taxonomy" id="2994553"/>
    <lineage>
        <taxon>Bacteria</taxon>
        <taxon>Pseudomonadati</taxon>
        <taxon>Bacteroidota</taxon>
        <taxon>Flavobacteriia</taxon>
        <taxon>Flavobacteriales</taxon>
        <taxon>Flavobacteriaceae</taxon>
        <taxon>Salinimicrobium</taxon>
    </lineage>
</organism>
<dbReference type="AlphaFoldDB" id="A0A9X3HZY5"/>
<name>A0A9X3HZY5_9FLAO</name>
<feature type="transmembrane region" description="Helical" evidence="6">
    <location>
        <begin position="12"/>
        <end position="36"/>
    </location>
</feature>